<feature type="domain" description="Glycosyltransferase 2-like" evidence="4">
    <location>
        <begin position="7"/>
        <end position="170"/>
    </location>
</feature>
<keyword evidence="3 5" id="KW-0808">Transferase</keyword>
<dbReference type="SUPFAM" id="SSF53448">
    <property type="entry name" value="Nucleotide-diphospho-sugar transferases"/>
    <property type="match status" value="1"/>
</dbReference>
<dbReference type="PANTHER" id="PTHR43685">
    <property type="entry name" value="GLYCOSYLTRANSFERASE"/>
    <property type="match status" value="1"/>
</dbReference>
<proteinExistence type="inferred from homology"/>
<dbReference type="EMBL" id="NHPA01000013">
    <property type="protein sequence ID" value="OYR69588.1"/>
    <property type="molecule type" value="Genomic_DNA"/>
</dbReference>
<dbReference type="InterPro" id="IPR001173">
    <property type="entry name" value="Glyco_trans_2-like"/>
</dbReference>
<dbReference type="Pfam" id="PF00535">
    <property type="entry name" value="Glycos_transf_2"/>
    <property type="match status" value="1"/>
</dbReference>
<evidence type="ECO:0000259" key="4">
    <source>
        <dbReference type="Pfam" id="PF00535"/>
    </source>
</evidence>
<dbReference type="InterPro" id="IPR050834">
    <property type="entry name" value="Glycosyltransf_2"/>
</dbReference>
<evidence type="ECO:0000256" key="1">
    <source>
        <dbReference type="ARBA" id="ARBA00006739"/>
    </source>
</evidence>
<evidence type="ECO:0000256" key="2">
    <source>
        <dbReference type="ARBA" id="ARBA00022676"/>
    </source>
</evidence>
<evidence type="ECO:0000313" key="5">
    <source>
        <dbReference type="EMBL" id="OYR69588.1"/>
    </source>
</evidence>
<dbReference type="RefSeq" id="WP_094592588.1">
    <property type="nucleotide sequence ID" value="NZ_NHPA01000013.1"/>
</dbReference>
<protein>
    <submittedName>
        <fullName evidence="5">Glycosyl transferase family 2</fullName>
    </submittedName>
</protein>
<dbReference type="GO" id="GO:0016757">
    <property type="term" value="F:glycosyltransferase activity"/>
    <property type="evidence" value="ECO:0007669"/>
    <property type="project" value="UniProtKB-KW"/>
</dbReference>
<sequence length="274" mass="31110">MPDRQFSVLIATYEEDDPGDLSRALQSVIDQTVRPDEVVVVADGSLTTDLEAVLDDFESAYPDLFTQTSLPTNQGLGAALNHGVETCSHEWIGRMDSDDIAVENRFERQLAYLDENPETDVLGGYIGEFSDDSGNIETLREVPTTSDQIRSTARFRCPLNHPTVMFRRSAVLEVGNYRSLRSMQDYDLWMRMLAQEYQLSNIPTVLVKCEGGEELFNRRGGLTYAGIETKLQYEFLRLGMISIPVFLLNICVRIPLRLIPNRLRGFVYRTLLRN</sequence>
<gene>
    <name evidence="5" type="ORF">DJ79_02510</name>
</gene>
<accession>A0A256JL69</accession>
<keyword evidence="2" id="KW-0328">Glycosyltransferase</keyword>
<dbReference type="Proteomes" id="UP000215607">
    <property type="component" value="Unassembled WGS sequence"/>
</dbReference>
<dbReference type="InterPro" id="IPR029044">
    <property type="entry name" value="Nucleotide-diphossugar_trans"/>
</dbReference>
<comment type="similarity">
    <text evidence="1">Belongs to the glycosyltransferase 2 family.</text>
</comment>
<reference evidence="5 6" key="1">
    <citation type="journal article" date="2014" name="Front. Microbiol.">
        <title>Population and genomic analysis of the genus Halorubrum.</title>
        <authorList>
            <person name="Fullmer M.S."/>
            <person name="Soucy S.M."/>
            <person name="Swithers K.S."/>
            <person name="Makkay A.M."/>
            <person name="Wheeler R."/>
            <person name="Ventosa A."/>
            <person name="Gogarten J.P."/>
            <person name="Papke R.T."/>
        </authorList>
    </citation>
    <scope>NUCLEOTIDE SEQUENCE [LARGE SCALE GENOMIC DNA]</scope>
    <source>
        <strain evidence="5 6">Ga2p</strain>
    </source>
</reference>
<organism evidence="5 6">
    <name type="scientific">Halorubrum ezzemoulense</name>
    <name type="common">Halorubrum chaoviator</name>
    <dbReference type="NCBI Taxonomy" id="337243"/>
    <lineage>
        <taxon>Archaea</taxon>
        <taxon>Methanobacteriati</taxon>
        <taxon>Methanobacteriota</taxon>
        <taxon>Stenosarchaea group</taxon>
        <taxon>Halobacteria</taxon>
        <taxon>Halobacteriales</taxon>
        <taxon>Haloferacaceae</taxon>
        <taxon>Halorubrum</taxon>
    </lineage>
</organism>
<evidence type="ECO:0000313" key="6">
    <source>
        <dbReference type="Proteomes" id="UP000215607"/>
    </source>
</evidence>
<dbReference type="PANTHER" id="PTHR43685:SF5">
    <property type="entry name" value="GLYCOSYLTRANSFERASE EPSE-RELATED"/>
    <property type="match status" value="1"/>
</dbReference>
<comment type="caution">
    <text evidence="5">The sequence shown here is derived from an EMBL/GenBank/DDBJ whole genome shotgun (WGS) entry which is preliminary data.</text>
</comment>
<dbReference type="Gene3D" id="3.90.550.10">
    <property type="entry name" value="Spore Coat Polysaccharide Biosynthesis Protein SpsA, Chain A"/>
    <property type="match status" value="1"/>
</dbReference>
<evidence type="ECO:0000256" key="3">
    <source>
        <dbReference type="ARBA" id="ARBA00022679"/>
    </source>
</evidence>
<dbReference type="AlphaFoldDB" id="A0A256JL69"/>
<name>A0A256JL69_HALEZ</name>